<dbReference type="PANTHER" id="PTHR34473:SF2">
    <property type="entry name" value="UPF0699 TRANSMEMBRANE PROTEIN YDBT"/>
    <property type="match status" value="1"/>
</dbReference>
<feature type="transmembrane region" description="Helical" evidence="2">
    <location>
        <begin position="50"/>
        <end position="75"/>
    </location>
</feature>
<dbReference type="PANTHER" id="PTHR34473">
    <property type="entry name" value="UPF0699 TRANSMEMBRANE PROTEIN YDBS"/>
    <property type="match status" value="1"/>
</dbReference>
<reference evidence="4 5" key="1">
    <citation type="submission" date="2020-02" db="EMBL/GenBank/DDBJ databases">
        <authorList>
            <person name="Li X.-J."/>
            <person name="Han X.-M."/>
        </authorList>
    </citation>
    <scope>NUCLEOTIDE SEQUENCE [LARGE SCALE GENOMIC DNA]</scope>
    <source>
        <strain evidence="4 5">CCTCC AB 2017055</strain>
    </source>
</reference>
<feature type="domain" description="YdbS-like PH" evidence="3">
    <location>
        <begin position="248"/>
        <end position="321"/>
    </location>
</feature>
<dbReference type="PIRSF" id="PIRSF026631">
    <property type="entry name" value="UCP026631"/>
    <property type="match status" value="1"/>
</dbReference>
<comment type="caution">
    <text evidence="4">The sequence shown here is derived from an EMBL/GenBank/DDBJ whole genome shotgun (WGS) entry which is preliminary data.</text>
</comment>
<dbReference type="Pfam" id="PF03703">
    <property type="entry name" value="bPH_2"/>
    <property type="match status" value="3"/>
</dbReference>
<dbReference type="Proteomes" id="UP000475214">
    <property type="component" value="Unassembled WGS sequence"/>
</dbReference>
<feature type="transmembrane region" description="Helical" evidence="2">
    <location>
        <begin position="178"/>
        <end position="205"/>
    </location>
</feature>
<evidence type="ECO:0000313" key="4">
    <source>
        <dbReference type="EMBL" id="NED98842.1"/>
    </source>
</evidence>
<sequence length="460" mass="50582">MSTQSPVPGTGTPEHFRRLHPLTPLLRGWGYFAAVVVIIGQNALREPAPIGYYLAGGAAFVVLASLAGAVSWWFTRYGFDGDALRIDSGVLMRRSRRVRMDRLQAVDVNRPLVGRLLGVAELRMEVAGGGKSEAPLKYLSVDDAVRLRAELLARAAGIDAQTPEAPERRIHETPLQMLVWSTILSAGFVSGMLFVLALVVALVLVPSQARFGLMSAMLPGLLATGYALWTQLGQNFGFTLAHSPDGYRIRKGLLDTVHQTVPPGRVQGVLIRQPLLWRIKGWAEVHVDVAGYAGNNSSDSTTTTSTLLPVAPHDEAMAIARQVLEADPADVELRPTPRRARWLRPIQQPRLAYGADDRIVVVRDGRLTRRLTVVPHAKTQSVRVTQGPLQRRLRLASAHVDTTPGPVNAIIRHRPPDEAFRFVEEQTERARLARKQDVREQWMAQHAPRVPLGDTDGDAP</sequence>
<organism evidence="4 5">
    <name type="scientific">Phytoactinopolyspora halotolerans</name>
    <dbReference type="NCBI Taxonomy" id="1981512"/>
    <lineage>
        <taxon>Bacteria</taxon>
        <taxon>Bacillati</taxon>
        <taxon>Actinomycetota</taxon>
        <taxon>Actinomycetes</taxon>
        <taxon>Jiangellales</taxon>
        <taxon>Jiangellaceae</taxon>
        <taxon>Phytoactinopolyspora</taxon>
    </lineage>
</organism>
<dbReference type="AlphaFoldDB" id="A0A6L9S1B5"/>
<feature type="region of interest" description="Disordered" evidence="1">
    <location>
        <begin position="436"/>
        <end position="460"/>
    </location>
</feature>
<evidence type="ECO:0000256" key="2">
    <source>
        <dbReference type="SAM" id="Phobius"/>
    </source>
</evidence>
<accession>A0A6L9S1B5</accession>
<dbReference type="InterPro" id="IPR005182">
    <property type="entry name" value="YdbS-like_PH"/>
</dbReference>
<evidence type="ECO:0000259" key="3">
    <source>
        <dbReference type="Pfam" id="PF03703"/>
    </source>
</evidence>
<gene>
    <name evidence="4" type="ORF">G1H10_01510</name>
</gene>
<evidence type="ECO:0000313" key="5">
    <source>
        <dbReference type="Proteomes" id="UP000475214"/>
    </source>
</evidence>
<evidence type="ECO:0000256" key="1">
    <source>
        <dbReference type="SAM" id="MobiDB-lite"/>
    </source>
</evidence>
<feature type="transmembrane region" description="Helical" evidence="2">
    <location>
        <begin position="211"/>
        <end position="229"/>
    </location>
</feature>
<dbReference type="EMBL" id="JAAGOA010000001">
    <property type="protein sequence ID" value="NED98842.1"/>
    <property type="molecule type" value="Genomic_DNA"/>
</dbReference>
<keyword evidence="2" id="KW-0812">Transmembrane</keyword>
<protein>
    <submittedName>
        <fullName evidence="4">PH domain-containing protein</fullName>
    </submittedName>
</protein>
<keyword evidence="2" id="KW-1133">Transmembrane helix</keyword>
<feature type="transmembrane region" description="Helical" evidence="2">
    <location>
        <begin position="25"/>
        <end position="44"/>
    </location>
</feature>
<proteinExistence type="predicted"/>
<dbReference type="RefSeq" id="WP_163731615.1">
    <property type="nucleotide sequence ID" value="NZ_JAAGOA010000001.1"/>
</dbReference>
<dbReference type="InterPro" id="IPR014529">
    <property type="entry name" value="UCP026631"/>
</dbReference>
<keyword evidence="5" id="KW-1185">Reference proteome</keyword>
<keyword evidence="2" id="KW-0472">Membrane</keyword>
<name>A0A6L9S1B5_9ACTN</name>
<feature type="domain" description="YdbS-like PH" evidence="3">
    <location>
        <begin position="72"/>
        <end position="150"/>
    </location>
</feature>
<feature type="domain" description="YdbS-like PH" evidence="3">
    <location>
        <begin position="353"/>
        <end position="423"/>
    </location>
</feature>